<proteinExistence type="predicted"/>
<dbReference type="InterPro" id="IPR015919">
    <property type="entry name" value="Cadherin-like_sf"/>
</dbReference>
<dbReference type="AlphaFoldDB" id="S4RT39"/>
<dbReference type="GO" id="GO:0005509">
    <property type="term" value="F:calcium ion binding"/>
    <property type="evidence" value="ECO:0007669"/>
    <property type="project" value="UniProtKB-UniRule"/>
</dbReference>
<feature type="compositionally biased region" description="Low complexity" evidence="8">
    <location>
        <begin position="591"/>
        <end position="605"/>
    </location>
</feature>
<organism evidence="11">
    <name type="scientific">Petromyzon marinus</name>
    <name type="common">Sea lamprey</name>
    <dbReference type="NCBI Taxonomy" id="7757"/>
    <lineage>
        <taxon>Eukaryota</taxon>
        <taxon>Metazoa</taxon>
        <taxon>Chordata</taxon>
        <taxon>Craniata</taxon>
        <taxon>Vertebrata</taxon>
        <taxon>Cyclostomata</taxon>
        <taxon>Hyperoartia</taxon>
        <taxon>Petromyzontiformes</taxon>
        <taxon>Petromyzontidae</taxon>
        <taxon>Petromyzon</taxon>
    </lineage>
</organism>
<dbReference type="InterPro" id="IPR020894">
    <property type="entry name" value="Cadherin_CS"/>
</dbReference>
<dbReference type="SUPFAM" id="SSF49313">
    <property type="entry name" value="Cadherin-like"/>
    <property type="match status" value="4"/>
</dbReference>
<dbReference type="PROSITE" id="PS00232">
    <property type="entry name" value="CADHERIN_1"/>
    <property type="match status" value="2"/>
</dbReference>
<evidence type="ECO:0000256" key="7">
    <source>
        <dbReference type="PROSITE-ProRule" id="PRU00043"/>
    </source>
</evidence>
<dbReference type="GeneTree" id="ENSGT00940000163671"/>
<feature type="region of interest" description="Disordered" evidence="8">
    <location>
        <begin position="558"/>
        <end position="620"/>
    </location>
</feature>
<evidence type="ECO:0000256" key="2">
    <source>
        <dbReference type="ARBA" id="ARBA00022692"/>
    </source>
</evidence>
<dbReference type="GO" id="GO:0005886">
    <property type="term" value="C:plasma membrane"/>
    <property type="evidence" value="ECO:0007669"/>
    <property type="project" value="InterPro"/>
</dbReference>
<dbReference type="SMART" id="SM00112">
    <property type="entry name" value="CA"/>
    <property type="match status" value="4"/>
</dbReference>
<dbReference type="PRINTS" id="PR00205">
    <property type="entry name" value="CADHERIN"/>
</dbReference>
<feature type="domain" description="Cadherin" evidence="10">
    <location>
        <begin position="257"/>
        <end position="366"/>
    </location>
</feature>
<dbReference type="CDD" id="cd11304">
    <property type="entry name" value="Cadherin_repeat"/>
    <property type="match status" value="4"/>
</dbReference>
<keyword evidence="6 9" id="KW-0472">Membrane</keyword>
<feature type="region of interest" description="Disordered" evidence="8">
    <location>
        <begin position="809"/>
        <end position="831"/>
    </location>
</feature>
<protein>
    <recommendedName>
        <fullName evidence="10">Cadherin domain-containing protein</fullName>
    </recommendedName>
</protein>
<dbReference type="FunFam" id="2.60.40.60:FF:000020">
    <property type="entry name" value="Dachsous cadherin-related 1b"/>
    <property type="match status" value="1"/>
</dbReference>
<dbReference type="Gene3D" id="2.60.40.60">
    <property type="entry name" value="Cadherins"/>
    <property type="match status" value="4"/>
</dbReference>
<feature type="region of interest" description="Disordered" evidence="8">
    <location>
        <begin position="652"/>
        <end position="681"/>
    </location>
</feature>
<evidence type="ECO:0000256" key="3">
    <source>
        <dbReference type="ARBA" id="ARBA00022737"/>
    </source>
</evidence>
<name>S4RT39_PETMA</name>
<feature type="compositionally biased region" description="Low complexity" evidence="8">
    <location>
        <begin position="661"/>
        <end position="671"/>
    </location>
</feature>
<evidence type="ECO:0000256" key="5">
    <source>
        <dbReference type="ARBA" id="ARBA00022989"/>
    </source>
</evidence>
<feature type="compositionally biased region" description="Low complexity" evidence="8">
    <location>
        <begin position="566"/>
        <end position="577"/>
    </location>
</feature>
<dbReference type="PROSITE" id="PS50268">
    <property type="entry name" value="CADHERIN_2"/>
    <property type="match status" value="4"/>
</dbReference>
<dbReference type="InterPro" id="IPR002126">
    <property type="entry name" value="Cadherin-like_dom"/>
</dbReference>
<feature type="domain" description="Cadherin" evidence="10">
    <location>
        <begin position="367"/>
        <end position="474"/>
    </location>
</feature>
<dbReference type="GO" id="GO:0007156">
    <property type="term" value="P:homophilic cell adhesion via plasma membrane adhesion molecules"/>
    <property type="evidence" value="ECO:0007669"/>
    <property type="project" value="InterPro"/>
</dbReference>
<dbReference type="Ensembl" id="ENSPMAT00000008417.1">
    <property type="protein sequence ID" value="ENSPMAP00000008379.1"/>
    <property type="gene ID" value="ENSPMAG00000007620.1"/>
</dbReference>
<feature type="domain" description="Cadherin" evidence="10">
    <location>
        <begin position="155"/>
        <end position="256"/>
    </location>
</feature>
<dbReference type="PANTHER" id="PTHR24026">
    <property type="entry name" value="FAT ATYPICAL CADHERIN-RELATED"/>
    <property type="match status" value="1"/>
</dbReference>
<feature type="transmembrane region" description="Helical" evidence="9">
    <location>
        <begin position="481"/>
        <end position="506"/>
    </location>
</feature>
<evidence type="ECO:0000256" key="9">
    <source>
        <dbReference type="SAM" id="Phobius"/>
    </source>
</evidence>
<evidence type="ECO:0000313" key="11">
    <source>
        <dbReference type="Ensembl" id="ENSPMAP00000008379.1"/>
    </source>
</evidence>
<reference evidence="11" key="2">
    <citation type="submission" date="2025-09" db="UniProtKB">
        <authorList>
            <consortium name="Ensembl"/>
        </authorList>
    </citation>
    <scope>IDENTIFICATION</scope>
</reference>
<feature type="domain" description="Cadherin" evidence="10">
    <location>
        <begin position="41"/>
        <end position="154"/>
    </location>
</feature>
<dbReference type="OMA" id="YLLNWSP"/>
<evidence type="ECO:0000256" key="6">
    <source>
        <dbReference type="ARBA" id="ARBA00023136"/>
    </source>
</evidence>
<reference evidence="11" key="1">
    <citation type="submission" date="2025-08" db="UniProtKB">
        <authorList>
            <consortium name="Ensembl"/>
        </authorList>
    </citation>
    <scope>IDENTIFICATION</scope>
</reference>
<evidence type="ECO:0000256" key="8">
    <source>
        <dbReference type="SAM" id="MobiDB-lite"/>
    </source>
</evidence>
<comment type="subcellular location">
    <subcellularLocation>
        <location evidence="1">Membrane</location>
    </subcellularLocation>
</comment>
<evidence type="ECO:0000259" key="10">
    <source>
        <dbReference type="PROSITE" id="PS50268"/>
    </source>
</evidence>
<sequence length="831" mass="87248">GLAWLVVEARDGGRPPLTASVPVFVELSRGPVSPPLLRVHVARAHGLSVSEDAASGTVLTTLTAETAPRDGEGVAYSIVAGDEGGIFAVDTRRTSSTAAPDATGSLLLLGPLDFETKAFYNLTIVAFDGTGAHGNATVNAIVRVTDVNDNPPVFSTPEYHASVDEDLAVGTGVVRVAATDPDSQLSGGIHYGISSGNERSLFGIGESSGAISLLRPLDREQQEQHNLTVLAWDGVHAAIAVVSINVEDVNDNAPFFPAERLYASVLENEPAGSLVAVLRAVDRDTGPYGTLSYSTLNHSAESVASEGAGVFALDPVTGELRTRVALDRESVSRYALGVRAQDLGGLSATVGVIVHVTGVDEFDPTFTEATYQFTVLENAQAGESVGVVSATDKDGGLDGIVLYYLKYPSVYFGINETTGHIYLKVNSRTGLHQRRFRRDAREVFLKILAKSPLPESRISIAVAVMDVTHTAVGIDREGSSIVLAVGLAVGFGAFAVVLIVLLVVLIRRKRQSGKGGGGKAGGSGRPSQMDMQLVEPADMYRTVLPHYSAVGPALMGPDFPDHSAHSHSSGRGSAEGDAAADDEIRMITENPARGPHGYHGPAGAHSTLRGPDSGIQHDTDHLSDVSHVTHLSSEMRGGGGLGANETLQQAERAANHGGNREAGAASRVSRGSSEDGRPPVEGALTSIVASEEELRGSYDWDYLLNWSPRFQPLAGVFAEIGRLKDESLHSQHKPHVLPPPLITSVVPPGTRAVAPRPVMSWTTIPRSPITHEPLSTSHAMSPSLTPSLSPLATRSPVVSPFVTSQTHGPTAVIFGNGQSPDGAGEDPEMHI</sequence>
<dbReference type="PANTHER" id="PTHR24026:SF133">
    <property type="entry name" value="CADHERIN-RELATED FAMILY MEMBER 2"/>
    <property type="match status" value="1"/>
</dbReference>
<accession>S4RT39</accession>
<keyword evidence="5 9" id="KW-1133">Transmembrane helix</keyword>
<keyword evidence="2 9" id="KW-0812">Transmembrane</keyword>
<keyword evidence="4 7" id="KW-0106">Calcium</keyword>
<evidence type="ECO:0000256" key="4">
    <source>
        <dbReference type="ARBA" id="ARBA00022837"/>
    </source>
</evidence>
<dbReference type="HOGENOM" id="CLU_002968_0_0_1"/>
<dbReference type="FunFam" id="2.60.40.60:FF:000140">
    <property type="entry name" value="Dachsous cadherin-related 1"/>
    <property type="match status" value="1"/>
</dbReference>
<keyword evidence="3" id="KW-0677">Repeat</keyword>
<dbReference type="STRING" id="7757.ENSPMAP00000008379"/>
<evidence type="ECO:0000256" key="1">
    <source>
        <dbReference type="ARBA" id="ARBA00004370"/>
    </source>
</evidence>
<dbReference type="Pfam" id="PF00028">
    <property type="entry name" value="Cadherin"/>
    <property type="match status" value="3"/>
</dbReference>